<dbReference type="Gene3D" id="3.90.245.10">
    <property type="entry name" value="Ribonucleoside hydrolase-like"/>
    <property type="match status" value="1"/>
</dbReference>
<dbReference type="Pfam" id="PF01156">
    <property type="entry name" value="IU_nuc_hydro"/>
    <property type="match status" value="1"/>
</dbReference>
<keyword evidence="2" id="KW-0326">Glycosidase</keyword>
<dbReference type="PANTHER" id="PTHR46190">
    <property type="entry name" value="SI:CH211-201H21.5-RELATED"/>
    <property type="match status" value="1"/>
</dbReference>
<dbReference type="PROSITE" id="PS01247">
    <property type="entry name" value="IUNH"/>
    <property type="match status" value="1"/>
</dbReference>
<proteinExistence type="predicted"/>
<feature type="domain" description="Inosine/uridine-preferring nucleoside hydrolase" evidence="3">
    <location>
        <begin position="19"/>
        <end position="318"/>
    </location>
</feature>
<dbReference type="InterPro" id="IPR052775">
    <property type="entry name" value="IUN_hydrolase"/>
</dbReference>
<dbReference type="SUPFAM" id="SSF53590">
    <property type="entry name" value="Nucleoside hydrolase"/>
    <property type="match status" value="1"/>
</dbReference>
<protein>
    <submittedName>
        <fullName evidence="4">Nucleoside hydrolase</fullName>
    </submittedName>
</protein>
<accession>A0ABD5YMT5</accession>
<evidence type="ECO:0000259" key="3">
    <source>
        <dbReference type="Pfam" id="PF01156"/>
    </source>
</evidence>
<sequence length="333" mass="35836">METNTTANVKADSDSARRLIVDTDTAGDDTIALLLAVCSDHAVLEGVTVVAGNVEFEHEVENAKYTLALADAEDVPVYEGARSPLIKDHETAEEVHGTGGLGGDLFPETGIPSADEHAVEYIVRTARENPGEITLACIGPLTNVAVALQHEPNLGELLDSVWVMGGARNCLGNVTPAAEFNFWVDPDAATRVLSEIDVTLVDWGVCLEHATLRTEEFEPIEAARSESPYADFFLETARPACEHTRETQGIDGTTQSDSLTIAGLLDPSIITETNTYPVAVDEREGMTRGYSLVDENGVTDLPANTRVVESVDGERFRELILDLLVHGDPHRSG</sequence>
<dbReference type="CDD" id="cd02649">
    <property type="entry name" value="nuc_hydro_CeIAG"/>
    <property type="match status" value="1"/>
</dbReference>
<name>A0ABD5YMT5_9EURY</name>
<comment type="caution">
    <text evidence="4">The sequence shown here is derived from an EMBL/GenBank/DDBJ whole genome shotgun (WGS) entry which is preliminary data.</text>
</comment>
<evidence type="ECO:0000313" key="4">
    <source>
        <dbReference type="EMBL" id="MFC7188905.1"/>
    </source>
</evidence>
<dbReference type="PANTHER" id="PTHR46190:SF1">
    <property type="entry name" value="SI:CH211-201H21.5"/>
    <property type="match status" value="1"/>
</dbReference>
<keyword evidence="5" id="KW-1185">Reference proteome</keyword>
<evidence type="ECO:0000256" key="1">
    <source>
        <dbReference type="ARBA" id="ARBA00022801"/>
    </source>
</evidence>
<gene>
    <name evidence="4" type="ORF">ACFQL7_02955</name>
</gene>
<dbReference type="InterPro" id="IPR015910">
    <property type="entry name" value="I/U_nuclsd_hydro_CS"/>
</dbReference>
<reference evidence="4 5" key="1">
    <citation type="journal article" date="2019" name="Int. J. Syst. Evol. Microbiol.">
        <title>The Global Catalogue of Microorganisms (GCM) 10K type strain sequencing project: providing services to taxonomists for standard genome sequencing and annotation.</title>
        <authorList>
            <consortium name="The Broad Institute Genomics Platform"/>
            <consortium name="The Broad Institute Genome Sequencing Center for Infectious Disease"/>
            <person name="Wu L."/>
            <person name="Ma J."/>
        </authorList>
    </citation>
    <scope>NUCLEOTIDE SEQUENCE [LARGE SCALE GENOMIC DNA]</scope>
    <source>
        <strain evidence="4 5">RDMS1</strain>
    </source>
</reference>
<evidence type="ECO:0000256" key="2">
    <source>
        <dbReference type="ARBA" id="ARBA00023295"/>
    </source>
</evidence>
<dbReference type="InterPro" id="IPR036452">
    <property type="entry name" value="Ribo_hydro-like"/>
</dbReference>
<dbReference type="GO" id="GO:0016799">
    <property type="term" value="F:hydrolase activity, hydrolyzing N-glycosyl compounds"/>
    <property type="evidence" value="ECO:0007669"/>
    <property type="project" value="UniProtKB-ARBA"/>
</dbReference>
<keyword evidence="1 4" id="KW-0378">Hydrolase</keyword>
<dbReference type="AlphaFoldDB" id="A0ABD5YMT5"/>
<dbReference type="Proteomes" id="UP001596417">
    <property type="component" value="Unassembled WGS sequence"/>
</dbReference>
<dbReference type="EMBL" id="JBHTAX010000001">
    <property type="protein sequence ID" value="MFC7188905.1"/>
    <property type="molecule type" value="Genomic_DNA"/>
</dbReference>
<organism evidence="4 5">
    <name type="scientific">Halocatena marina</name>
    <dbReference type="NCBI Taxonomy" id="2934937"/>
    <lineage>
        <taxon>Archaea</taxon>
        <taxon>Methanobacteriati</taxon>
        <taxon>Methanobacteriota</taxon>
        <taxon>Stenosarchaea group</taxon>
        <taxon>Halobacteria</taxon>
        <taxon>Halobacteriales</taxon>
        <taxon>Natronomonadaceae</taxon>
        <taxon>Halocatena</taxon>
    </lineage>
</organism>
<dbReference type="InterPro" id="IPR001910">
    <property type="entry name" value="Inosine/uridine_hydrolase_dom"/>
</dbReference>
<dbReference type="GeneID" id="76198473"/>
<dbReference type="RefSeq" id="WP_248904613.1">
    <property type="nucleotide sequence ID" value="NZ_CP109979.1"/>
</dbReference>
<evidence type="ECO:0000313" key="5">
    <source>
        <dbReference type="Proteomes" id="UP001596417"/>
    </source>
</evidence>